<gene>
    <name evidence="6" type="ORF">PT974_01484</name>
</gene>
<feature type="compositionally biased region" description="Acidic residues" evidence="3">
    <location>
        <begin position="452"/>
        <end position="474"/>
    </location>
</feature>
<sequence>MGDDSSQSATSRLRSLDELAASHAGIFDAVDSLRDAGLEQELIPKLVVIGDQKSGKSSVLEAISQIPFPVHDDLCTRFPTELVLRKSDDEGITLSISVAAARSGRSALSDKRGIFSPKIAIDDETGLAKALREASDLILGKTSDATEEKRFSKDILRIVISGPRRYPLTLVDLPGLFRSETGDQSSEDRAFVEGMVRQYMAEPRNALLLIVSAGTPYTNLLAPDEIRKSTSDSLGNRVLGIITRVDNPNSTRDVLRHFEDQDPWKPFYGWHCLRNRTQKERAENANRDEMEAIYFRDQWKTIGKDCKGINTLMPRLTRLLAHQIGTHLTKLMADGRREIVAIEHQLSRLQRPRLTPMSQLAYLSEMATQFVHLACNAINGHYGSDMPSWIRGFFNKIEESDQKLQDMRLQAVVRAMTQIFNAVMILKGKTTKVLENGQPERPTSPSSRSSEDEGEDEGEGEDEDEDEGEGEGQTDDVKAEQTFQDAKSVADDETPYQQRLNPMERHLKAQMKSAGKILRESVLFRYESFPAPITKSFRLFEAEVTDMATQFRGTEGHREVNPELLSQLFRRETSRWREISVAHLHLVWEAVERFVDLALEHCVDPIILPDLRRLIIDKRLEMLRCSVEEKLEELLDCHDGINPAFHDVLKSFESESRLSPQRASLTTADTVNALVDAASHGIPAGSMDELRDVVLANVSKGLGGSKLTELISDKIDQMLFRNSTVESVQEELEHYYRRDRERIAVRRATDTLDDYYHVSLKAFSGYVSALVIQNGLLKKVPFEIFTSHIVAQQDGETIAKIAGEKQDDAQIRADCEARMRILKKALDVFEEYRRNLG</sequence>
<dbReference type="EMBL" id="JAVFKD010000001">
    <property type="protein sequence ID" value="KAK5999096.1"/>
    <property type="molecule type" value="Genomic_DNA"/>
</dbReference>
<accession>A0ABR0T540</accession>
<reference evidence="6 7" key="1">
    <citation type="submission" date="2024-01" db="EMBL/GenBank/DDBJ databases">
        <title>Complete genome of Cladobotryum mycophilum ATHUM6906.</title>
        <authorList>
            <person name="Christinaki A.C."/>
            <person name="Myridakis A.I."/>
            <person name="Kouvelis V.N."/>
        </authorList>
    </citation>
    <scope>NUCLEOTIDE SEQUENCE [LARGE SCALE GENOMIC DNA]</scope>
    <source>
        <strain evidence="6 7">ATHUM6906</strain>
    </source>
</reference>
<dbReference type="InterPro" id="IPR045063">
    <property type="entry name" value="Dynamin_N"/>
</dbReference>
<feature type="domain" description="GED" evidence="4">
    <location>
        <begin position="745"/>
        <end position="837"/>
    </location>
</feature>
<keyword evidence="2" id="KW-0342">GTP-binding</keyword>
<dbReference type="Gene3D" id="3.40.50.300">
    <property type="entry name" value="P-loop containing nucleotide triphosphate hydrolases"/>
    <property type="match status" value="1"/>
</dbReference>
<dbReference type="InterPro" id="IPR001401">
    <property type="entry name" value="Dynamin_GTPase"/>
</dbReference>
<feature type="domain" description="Dynamin-type G" evidence="5">
    <location>
        <begin position="40"/>
        <end position="333"/>
    </location>
</feature>
<dbReference type="PANTHER" id="PTHR11566">
    <property type="entry name" value="DYNAMIN"/>
    <property type="match status" value="1"/>
</dbReference>
<evidence type="ECO:0000256" key="1">
    <source>
        <dbReference type="ARBA" id="ARBA00022741"/>
    </source>
</evidence>
<evidence type="ECO:0000259" key="4">
    <source>
        <dbReference type="PROSITE" id="PS51388"/>
    </source>
</evidence>
<dbReference type="PROSITE" id="PS51718">
    <property type="entry name" value="G_DYNAMIN_2"/>
    <property type="match status" value="1"/>
</dbReference>
<dbReference type="SUPFAM" id="SSF52540">
    <property type="entry name" value="P-loop containing nucleoside triphosphate hydrolases"/>
    <property type="match status" value="1"/>
</dbReference>
<dbReference type="InterPro" id="IPR027417">
    <property type="entry name" value="P-loop_NTPase"/>
</dbReference>
<dbReference type="PANTHER" id="PTHR11566:SF21">
    <property type="entry name" value="DYNAMIN RELATED PROTEIN 1, ISOFORM A"/>
    <property type="match status" value="1"/>
</dbReference>
<evidence type="ECO:0000313" key="6">
    <source>
        <dbReference type="EMBL" id="KAK5999096.1"/>
    </source>
</evidence>
<dbReference type="InterPro" id="IPR022812">
    <property type="entry name" value="Dynamin"/>
</dbReference>
<keyword evidence="1" id="KW-0547">Nucleotide-binding</keyword>
<evidence type="ECO:0000313" key="7">
    <source>
        <dbReference type="Proteomes" id="UP001338125"/>
    </source>
</evidence>
<proteinExistence type="predicted"/>
<evidence type="ECO:0000259" key="5">
    <source>
        <dbReference type="PROSITE" id="PS51718"/>
    </source>
</evidence>
<dbReference type="Proteomes" id="UP001338125">
    <property type="component" value="Unassembled WGS sequence"/>
</dbReference>
<dbReference type="Pfam" id="PF00350">
    <property type="entry name" value="Dynamin_N"/>
    <property type="match status" value="1"/>
</dbReference>
<organism evidence="6 7">
    <name type="scientific">Cladobotryum mycophilum</name>
    <dbReference type="NCBI Taxonomy" id="491253"/>
    <lineage>
        <taxon>Eukaryota</taxon>
        <taxon>Fungi</taxon>
        <taxon>Dikarya</taxon>
        <taxon>Ascomycota</taxon>
        <taxon>Pezizomycotina</taxon>
        <taxon>Sordariomycetes</taxon>
        <taxon>Hypocreomycetidae</taxon>
        <taxon>Hypocreales</taxon>
        <taxon>Hypocreaceae</taxon>
        <taxon>Cladobotryum</taxon>
    </lineage>
</organism>
<comment type="caution">
    <text evidence="6">The sequence shown here is derived from an EMBL/GenBank/DDBJ whole genome shotgun (WGS) entry which is preliminary data.</text>
</comment>
<dbReference type="Gene3D" id="1.20.120.1240">
    <property type="entry name" value="Dynamin, middle domain"/>
    <property type="match status" value="1"/>
</dbReference>
<dbReference type="CDD" id="cd08771">
    <property type="entry name" value="DLP_1"/>
    <property type="match status" value="1"/>
</dbReference>
<evidence type="ECO:0000256" key="2">
    <source>
        <dbReference type="ARBA" id="ARBA00023134"/>
    </source>
</evidence>
<protein>
    <submittedName>
        <fullName evidence="6">Interferon-induced GTP-binding Mx1-like protein</fullName>
    </submittedName>
</protein>
<name>A0ABR0T540_9HYPO</name>
<dbReference type="SMART" id="SM00053">
    <property type="entry name" value="DYNc"/>
    <property type="match status" value="1"/>
</dbReference>
<evidence type="ECO:0000256" key="3">
    <source>
        <dbReference type="SAM" id="MobiDB-lite"/>
    </source>
</evidence>
<dbReference type="Pfam" id="PF01031">
    <property type="entry name" value="Dynamin_M"/>
    <property type="match status" value="1"/>
</dbReference>
<feature type="region of interest" description="Disordered" evidence="3">
    <location>
        <begin position="431"/>
        <end position="476"/>
    </location>
</feature>
<dbReference type="PROSITE" id="PS51388">
    <property type="entry name" value="GED"/>
    <property type="match status" value="1"/>
</dbReference>
<dbReference type="PRINTS" id="PR00195">
    <property type="entry name" value="DYNAMIN"/>
</dbReference>
<dbReference type="InterPro" id="IPR020850">
    <property type="entry name" value="GED_dom"/>
</dbReference>
<dbReference type="InterPro" id="IPR000375">
    <property type="entry name" value="Dynamin_stalk"/>
</dbReference>
<keyword evidence="7" id="KW-1185">Reference proteome</keyword>
<dbReference type="InterPro" id="IPR030381">
    <property type="entry name" value="G_DYNAMIN_dom"/>
</dbReference>